<dbReference type="PANTHER" id="PTHR37103">
    <property type="entry name" value="PUTATIVE-RELATED"/>
    <property type="match status" value="1"/>
</dbReference>
<dbReference type="KEGG" id="pcx:LPB68_10220"/>
<organism evidence="2 3">
    <name type="scientific">Paenibacillus crassostreae</name>
    <dbReference type="NCBI Taxonomy" id="1763538"/>
    <lineage>
        <taxon>Bacteria</taxon>
        <taxon>Bacillati</taxon>
        <taxon>Bacillota</taxon>
        <taxon>Bacilli</taxon>
        <taxon>Bacillales</taxon>
        <taxon>Paenibacillaceae</taxon>
        <taxon>Paenibacillus</taxon>
    </lineage>
</organism>
<protein>
    <recommendedName>
        <fullName evidence="1">DUF6602 domain-containing protein</fullName>
    </recommendedName>
</protein>
<feature type="domain" description="DUF6602" evidence="1">
    <location>
        <begin position="31"/>
        <end position="127"/>
    </location>
</feature>
<accession>A0A162KR22</accession>
<name>A0A162KR22_9BACL</name>
<dbReference type="AlphaFoldDB" id="A0A162KR22"/>
<dbReference type="STRING" id="1763538.LPB68_10220"/>
<dbReference type="OrthoDB" id="2057120at2"/>
<evidence type="ECO:0000313" key="2">
    <source>
        <dbReference type="EMBL" id="OAB72523.1"/>
    </source>
</evidence>
<proteinExistence type="predicted"/>
<dbReference type="EMBL" id="LSFN01000035">
    <property type="protein sequence ID" value="OAB72523.1"/>
    <property type="molecule type" value="Genomic_DNA"/>
</dbReference>
<gene>
    <name evidence="2" type="ORF">PNBC_16665</name>
</gene>
<dbReference type="CDD" id="cd21173">
    <property type="entry name" value="NucC-like"/>
    <property type="match status" value="1"/>
</dbReference>
<evidence type="ECO:0000259" key="1">
    <source>
        <dbReference type="Pfam" id="PF20247"/>
    </source>
</evidence>
<reference evidence="2 3" key="1">
    <citation type="submission" date="2016-02" db="EMBL/GenBank/DDBJ databases">
        <title>Paenibacillus sp. LPB0068, isolated from Crassostrea gigas.</title>
        <authorList>
            <person name="Shin S.-K."/>
            <person name="Yi H."/>
        </authorList>
    </citation>
    <scope>NUCLEOTIDE SEQUENCE [LARGE SCALE GENOMIC DNA]</scope>
    <source>
        <strain evidence="2 3">LPB0068</strain>
    </source>
</reference>
<comment type="caution">
    <text evidence="2">The sequence shown here is derived from an EMBL/GenBank/DDBJ whole genome shotgun (WGS) entry which is preliminary data.</text>
</comment>
<sequence length="253" mass="29109">MINIDIGRYHSSISKEFSVIKDRVRLLIGNSHWGEEGRYKEVILMNYLKKHLPSNLSVGTGFIMKYGDNESISTQIDLIIYENNCPIIFNEGDFVIVHPRNVVGVIEVKSKFRSNLFKDVLVKAEAINGLVNRQIFNGIFYYDYEGNIDFSEGSNLENVIKEESRGLVNHIAIGESLFIKHWPEGNPEINNQRPSTSVYRINDLSFSYFLSNLIEITHKLSRSETGELTDIEWFLYPVEGTKEARRINNIVIE</sequence>
<evidence type="ECO:0000313" key="3">
    <source>
        <dbReference type="Proteomes" id="UP000077134"/>
    </source>
</evidence>
<dbReference type="InterPro" id="IPR046537">
    <property type="entry name" value="DUF6602"/>
</dbReference>
<dbReference type="Pfam" id="PF20247">
    <property type="entry name" value="DUF6602"/>
    <property type="match status" value="1"/>
</dbReference>
<dbReference type="RefSeq" id="WP_068660106.1">
    <property type="nucleotide sequence ID" value="NZ_CP017770.1"/>
</dbReference>
<dbReference type="PANTHER" id="PTHR37103:SF1">
    <property type="entry name" value="DUF6602 DOMAIN-CONTAINING PROTEIN"/>
    <property type="match status" value="1"/>
</dbReference>
<dbReference type="Proteomes" id="UP000077134">
    <property type="component" value="Unassembled WGS sequence"/>
</dbReference>
<keyword evidence="3" id="KW-1185">Reference proteome</keyword>